<dbReference type="AlphaFoldDB" id="A0A3A5KX12"/>
<comment type="caution">
    <text evidence="2">The sequence shown here is derived from an EMBL/GenBank/DDBJ whole genome shotgun (WGS) entry which is preliminary data.</text>
</comment>
<organism evidence="2 3">
    <name type="scientific">Mesorhizobium waimense</name>
    <dbReference type="NCBI Taxonomy" id="1300307"/>
    <lineage>
        <taxon>Bacteria</taxon>
        <taxon>Pseudomonadati</taxon>
        <taxon>Pseudomonadota</taxon>
        <taxon>Alphaproteobacteria</taxon>
        <taxon>Hyphomicrobiales</taxon>
        <taxon>Phyllobacteriaceae</taxon>
        <taxon>Mesorhizobium</taxon>
    </lineage>
</organism>
<dbReference type="EMBL" id="QZWZ01000009">
    <property type="protein sequence ID" value="RJT39181.1"/>
    <property type="molecule type" value="Genomic_DNA"/>
</dbReference>
<keyword evidence="1" id="KW-1133">Transmembrane helix</keyword>
<dbReference type="Proteomes" id="UP000272706">
    <property type="component" value="Unassembled WGS sequence"/>
</dbReference>
<protein>
    <submittedName>
        <fullName evidence="2">Uncharacterized protein</fullName>
    </submittedName>
</protein>
<accession>A0A3A5KX12</accession>
<dbReference type="RefSeq" id="WP_120014574.1">
    <property type="nucleotide sequence ID" value="NZ_QZWZ01000009.1"/>
</dbReference>
<sequence length="61" mass="6734">MDNDWTVFLFAVIALAAMVVACAALLDGKQGIKDTFAGMGWMWFYVIGWAAVLICVRYLAD</sequence>
<keyword evidence="1" id="KW-0812">Transmembrane</keyword>
<keyword evidence="1" id="KW-0472">Membrane</keyword>
<feature type="transmembrane region" description="Helical" evidence="1">
    <location>
        <begin position="38"/>
        <end position="60"/>
    </location>
</feature>
<evidence type="ECO:0000256" key="1">
    <source>
        <dbReference type="SAM" id="Phobius"/>
    </source>
</evidence>
<reference evidence="2 3" key="1">
    <citation type="submission" date="2018-09" db="EMBL/GenBank/DDBJ databases">
        <title>Mesorhizobium carmichaelinearum sp. nov. isolated from Carmichaelinea spp. root nodules in New Zealand.</title>
        <authorList>
            <person name="De Meyer S.E."/>
        </authorList>
    </citation>
    <scope>NUCLEOTIDE SEQUENCE [LARGE SCALE GENOMIC DNA]</scope>
    <source>
        <strain evidence="2 3">ICMP19557</strain>
    </source>
</reference>
<evidence type="ECO:0000313" key="2">
    <source>
        <dbReference type="EMBL" id="RJT39181.1"/>
    </source>
</evidence>
<name>A0A3A5KX12_9HYPH</name>
<dbReference type="OrthoDB" id="9907891at2"/>
<keyword evidence="3" id="KW-1185">Reference proteome</keyword>
<evidence type="ECO:0000313" key="3">
    <source>
        <dbReference type="Proteomes" id="UP000272706"/>
    </source>
</evidence>
<gene>
    <name evidence="2" type="ORF">D3227_13275</name>
</gene>
<proteinExistence type="predicted"/>
<feature type="transmembrane region" description="Helical" evidence="1">
    <location>
        <begin position="6"/>
        <end position="26"/>
    </location>
</feature>